<organism evidence="3 4">
    <name type="scientific">Candidatus Woesebacteria bacterium RBG_13_36_22</name>
    <dbReference type="NCBI Taxonomy" id="1802478"/>
    <lineage>
        <taxon>Bacteria</taxon>
        <taxon>Candidatus Woeseibacteriota</taxon>
    </lineage>
</organism>
<dbReference type="InterPro" id="IPR035093">
    <property type="entry name" value="RelE/ParE_toxin_dom_sf"/>
</dbReference>
<dbReference type="Gene3D" id="3.30.2310.20">
    <property type="entry name" value="RelE-like"/>
    <property type="match status" value="1"/>
</dbReference>
<evidence type="ECO:0000256" key="1">
    <source>
        <dbReference type="ARBA" id="ARBA00006226"/>
    </source>
</evidence>
<proteinExistence type="inferred from homology"/>
<dbReference type="AlphaFoldDB" id="A0A1F7X0M8"/>
<dbReference type="Pfam" id="PF05016">
    <property type="entry name" value="ParE_toxin"/>
    <property type="match status" value="1"/>
</dbReference>
<protein>
    <recommendedName>
        <fullName evidence="5">Addiction module toxin RelE</fullName>
    </recommendedName>
</protein>
<keyword evidence="2" id="KW-1277">Toxin-antitoxin system</keyword>
<sequence>MQVIITPRVLKQYNRLPKTEQVKIKKKLLMLEQYPQEGKKLSGEYSELHSLKAWPYRIIYFIDNRQRKVYIVTISHRQGVYK</sequence>
<evidence type="ECO:0000313" key="3">
    <source>
        <dbReference type="EMBL" id="OGM08521.1"/>
    </source>
</evidence>
<dbReference type="Proteomes" id="UP000176939">
    <property type="component" value="Unassembled WGS sequence"/>
</dbReference>
<gene>
    <name evidence="3" type="ORF">A2Z67_02205</name>
</gene>
<evidence type="ECO:0000256" key="2">
    <source>
        <dbReference type="ARBA" id="ARBA00022649"/>
    </source>
</evidence>
<comment type="similarity">
    <text evidence="1">Belongs to the RelE toxin family.</text>
</comment>
<comment type="caution">
    <text evidence="3">The sequence shown here is derived from an EMBL/GenBank/DDBJ whole genome shotgun (WGS) entry which is preliminary data.</text>
</comment>
<dbReference type="PANTHER" id="PTHR35601">
    <property type="entry name" value="TOXIN RELE"/>
    <property type="match status" value="1"/>
</dbReference>
<accession>A0A1F7X0M8</accession>
<dbReference type="EMBL" id="MGFQ01000043">
    <property type="protein sequence ID" value="OGM08521.1"/>
    <property type="molecule type" value="Genomic_DNA"/>
</dbReference>
<reference evidence="3 4" key="1">
    <citation type="journal article" date="2016" name="Nat. Commun.">
        <title>Thousands of microbial genomes shed light on interconnected biogeochemical processes in an aquifer system.</title>
        <authorList>
            <person name="Anantharaman K."/>
            <person name="Brown C.T."/>
            <person name="Hug L.A."/>
            <person name="Sharon I."/>
            <person name="Castelle C.J."/>
            <person name="Probst A.J."/>
            <person name="Thomas B.C."/>
            <person name="Singh A."/>
            <person name="Wilkins M.J."/>
            <person name="Karaoz U."/>
            <person name="Brodie E.L."/>
            <person name="Williams K.H."/>
            <person name="Hubbard S.S."/>
            <person name="Banfield J.F."/>
        </authorList>
    </citation>
    <scope>NUCLEOTIDE SEQUENCE [LARGE SCALE GENOMIC DNA]</scope>
</reference>
<evidence type="ECO:0008006" key="5">
    <source>
        <dbReference type="Google" id="ProtNLM"/>
    </source>
</evidence>
<dbReference type="PANTHER" id="PTHR35601:SF1">
    <property type="entry name" value="TOXIN RELE"/>
    <property type="match status" value="1"/>
</dbReference>
<evidence type="ECO:0000313" key="4">
    <source>
        <dbReference type="Proteomes" id="UP000176939"/>
    </source>
</evidence>
<dbReference type="InterPro" id="IPR007712">
    <property type="entry name" value="RelE/ParE_toxin"/>
</dbReference>
<name>A0A1F7X0M8_9BACT</name>
<dbReference type="SUPFAM" id="SSF143011">
    <property type="entry name" value="RelE-like"/>
    <property type="match status" value="1"/>
</dbReference>